<gene>
    <name evidence="1" type="ORF">KC678_05375</name>
</gene>
<evidence type="ECO:0000313" key="2">
    <source>
        <dbReference type="Proteomes" id="UP000775877"/>
    </source>
</evidence>
<name>A0A955RGX5_9BACT</name>
<comment type="caution">
    <text evidence="1">The sequence shown here is derived from an EMBL/GenBank/DDBJ whole genome shotgun (WGS) entry which is preliminary data.</text>
</comment>
<sequence length="56" mass="6452">MKVLVIEDSEQQAALLSTFLSRLDVDIQFINPFSAEEDLLNESLNNQVEPIIWIFD</sequence>
<reference evidence="1" key="1">
    <citation type="submission" date="2020-04" db="EMBL/GenBank/DDBJ databases">
        <authorList>
            <person name="Zhang T."/>
        </authorList>
    </citation>
    <scope>NUCLEOTIDE SEQUENCE</scope>
    <source>
        <strain evidence="1">HKST-UBA13</strain>
    </source>
</reference>
<evidence type="ECO:0000313" key="1">
    <source>
        <dbReference type="EMBL" id="MCA9381671.1"/>
    </source>
</evidence>
<protein>
    <submittedName>
        <fullName evidence="1">Uncharacterized protein</fullName>
    </submittedName>
</protein>
<dbReference type="Proteomes" id="UP000775877">
    <property type="component" value="Unassembled WGS sequence"/>
</dbReference>
<organism evidence="1 2">
    <name type="scientific">Candidatus Dojkabacteria bacterium</name>
    <dbReference type="NCBI Taxonomy" id="2099670"/>
    <lineage>
        <taxon>Bacteria</taxon>
        <taxon>Candidatus Dojkabacteria</taxon>
    </lineage>
</organism>
<dbReference type="AlphaFoldDB" id="A0A955RGX5"/>
<reference evidence="1" key="2">
    <citation type="journal article" date="2021" name="Microbiome">
        <title>Successional dynamics and alternative stable states in a saline activated sludge microbial community over 9 years.</title>
        <authorList>
            <person name="Wang Y."/>
            <person name="Ye J."/>
            <person name="Ju F."/>
            <person name="Liu L."/>
            <person name="Boyd J.A."/>
            <person name="Deng Y."/>
            <person name="Parks D.H."/>
            <person name="Jiang X."/>
            <person name="Yin X."/>
            <person name="Woodcroft B.J."/>
            <person name="Tyson G.W."/>
            <person name="Hugenholtz P."/>
            <person name="Polz M.F."/>
            <person name="Zhang T."/>
        </authorList>
    </citation>
    <scope>NUCLEOTIDE SEQUENCE</scope>
    <source>
        <strain evidence="1">HKST-UBA13</strain>
    </source>
</reference>
<accession>A0A955RGX5</accession>
<proteinExistence type="predicted"/>
<dbReference type="EMBL" id="JAGQLJ010000155">
    <property type="protein sequence ID" value="MCA9381671.1"/>
    <property type="molecule type" value="Genomic_DNA"/>
</dbReference>